<comment type="catalytic activity">
    <reaction evidence="1 10 11">
        <text>D-ribulose 5-phosphate = D-xylulose 5-phosphate</text>
        <dbReference type="Rhea" id="RHEA:13677"/>
        <dbReference type="ChEBI" id="CHEBI:57737"/>
        <dbReference type="ChEBI" id="CHEBI:58121"/>
        <dbReference type="EC" id="5.1.3.1"/>
    </reaction>
</comment>
<comment type="similarity">
    <text evidence="6 10 11">Belongs to the ribulose-phosphate 3-epimerase family.</text>
</comment>
<evidence type="ECO:0000313" key="16">
    <source>
        <dbReference type="Proteomes" id="UP000438991"/>
    </source>
</evidence>
<keyword evidence="9 10" id="KW-0413">Isomerase</keyword>
<accession>A0A9X5AQN5</accession>
<keyword evidence="13" id="KW-0170">Cobalt</keyword>
<dbReference type="GO" id="GO:0004750">
    <property type="term" value="F:D-ribulose-phosphate 3-epimerase activity"/>
    <property type="evidence" value="ECO:0007669"/>
    <property type="project" value="UniProtKB-UniRule"/>
</dbReference>
<dbReference type="AlphaFoldDB" id="A0A9X5AQN5"/>
<dbReference type="NCBIfam" id="TIGR01163">
    <property type="entry name" value="rpe"/>
    <property type="match status" value="1"/>
</dbReference>
<comment type="function">
    <text evidence="10">Catalyzes the reversible epimerization of D-ribulose 5-phosphate to D-xylulose 5-phosphate.</text>
</comment>
<comment type="caution">
    <text evidence="15">The sequence shown here is derived from an EMBL/GenBank/DDBJ whole genome shotgun (WGS) entry which is preliminary data.</text>
</comment>
<keyword evidence="13" id="KW-0464">Manganese</keyword>
<evidence type="ECO:0000256" key="1">
    <source>
        <dbReference type="ARBA" id="ARBA00001782"/>
    </source>
</evidence>
<comment type="cofactor">
    <cofactor evidence="5">
        <name>Fe(2+)</name>
        <dbReference type="ChEBI" id="CHEBI:29033"/>
    </cofactor>
</comment>
<dbReference type="RefSeq" id="WP_155478744.1">
    <property type="nucleotide sequence ID" value="NZ_WNKV01000003.1"/>
</dbReference>
<dbReference type="InterPro" id="IPR013785">
    <property type="entry name" value="Aldolase_TIM"/>
</dbReference>
<evidence type="ECO:0000256" key="6">
    <source>
        <dbReference type="ARBA" id="ARBA00009541"/>
    </source>
</evidence>
<sequence>MTPLPLKIAPSILSADFARLGEEIRAVDAAGADWIHVDVMDGHFVPNITIGPDVVKALRPHTGKPFDVHLMIAPCDPYLAAFAAAGADVITVHVEAGPHVHRSLQEIRRLGKRAGVTLNPGTPESTVEHLIDDVDLILVMSVNPGFGGQAFIPAALEKIRRLRALAGDRPIDIEVDGGVTPENAGAVAAAGANVLVAGSAVFKGRTPQAYRDNIAAIRTAAAAARGEIA</sequence>
<evidence type="ECO:0000256" key="13">
    <source>
        <dbReference type="PIRSR" id="PIRSR001461-2"/>
    </source>
</evidence>
<feature type="active site" description="Proton donor" evidence="10 12">
    <location>
        <position position="176"/>
    </location>
</feature>
<organism evidence="15 16">
    <name type="scientific">Rhodoplanes serenus</name>
    <dbReference type="NCBI Taxonomy" id="200615"/>
    <lineage>
        <taxon>Bacteria</taxon>
        <taxon>Pseudomonadati</taxon>
        <taxon>Pseudomonadota</taxon>
        <taxon>Alphaproteobacteria</taxon>
        <taxon>Hyphomicrobiales</taxon>
        <taxon>Nitrobacteraceae</taxon>
        <taxon>Rhodoplanes</taxon>
    </lineage>
</organism>
<feature type="binding site" evidence="10 14">
    <location>
        <begin position="145"/>
        <end position="148"/>
    </location>
    <ligand>
        <name>substrate</name>
    </ligand>
</feature>
<feature type="active site" description="Proton acceptor" evidence="10 12">
    <location>
        <position position="38"/>
    </location>
</feature>
<keyword evidence="8 10" id="KW-0479">Metal-binding</keyword>
<dbReference type="Gene3D" id="3.20.20.70">
    <property type="entry name" value="Aldolase class I"/>
    <property type="match status" value="1"/>
</dbReference>
<dbReference type="Proteomes" id="UP000438991">
    <property type="component" value="Unassembled WGS sequence"/>
</dbReference>
<dbReference type="EMBL" id="WNKV01000003">
    <property type="protein sequence ID" value="MTW15467.1"/>
    <property type="molecule type" value="Genomic_DNA"/>
</dbReference>
<dbReference type="PROSITE" id="PS01085">
    <property type="entry name" value="RIBUL_P_3_EPIMER_1"/>
    <property type="match status" value="1"/>
</dbReference>
<feature type="binding site" evidence="14">
    <location>
        <position position="178"/>
    </location>
    <ligand>
        <name>substrate</name>
    </ligand>
</feature>
<proteinExistence type="inferred from homology"/>
<dbReference type="Pfam" id="PF00834">
    <property type="entry name" value="Ribul_P_3_epim"/>
    <property type="match status" value="1"/>
</dbReference>
<evidence type="ECO:0000256" key="7">
    <source>
        <dbReference type="ARBA" id="ARBA00013188"/>
    </source>
</evidence>
<evidence type="ECO:0000256" key="10">
    <source>
        <dbReference type="HAMAP-Rule" id="MF_02227"/>
    </source>
</evidence>
<gene>
    <name evidence="10" type="primary">rpe</name>
    <name evidence="15" type="ORF">GJ689_04505</name>
</gene>
<comment type="cofactor">
    <cofactor evidence="4">
        <name>Zn(2+)</name>
        <dbReference type="ChEBI" id="CHEBI:29105"/>
    </cofactor>
</comment>
<dbReference type="GO" id="GO:0019323">
    <property type="term" value="P:pentose catabolic process"/>
    <property type="evidence" value="ECO:0007669"/>
    <property type="project" value="UniProtKB-UniRule"/>
</dbReference>
<comment type="cofactor">
    <cofactor evidence="10 13">
        <name>a divalent metal cation</name>
        <dbReference type="ChEBI" id="CHEBI:60240"/>
    </cofactor>
    <text evidence="10 13">Binds 1 divalent metal cation per subunit.</text>
</comment>
<comment type="cofactor">
    <cofactor evidence="2">
        <name>Mn(2+)</name>
        <dbReference type="ChEBI" id="CHEBI:29035"/>
    </cofactor>
</comment>
<dbReference type="InterPro" id="IPR026019">
    <property type="entry name" value="Ribul_P_3_epim"/>
</dbReference>
<evidence type="ECO:0000256" key="5">
    <source>
        <dbReference type="ARBA" id="ARBA00001954"/>
    </source>
</evidence>
<evidence type="ECO:0000256" key="2">
    <source>
        <dbReference type="ARBA" id="ARBA00001936"/>
    </source>
</evidence>
<dbReference type="HAMAP" id="MF_02227">
    <property type="entry name" value="RPE"/>
    <property type="match status" value="1"/>
</dbReference>
<comment type="pathway">
    <text evidence="10">Carbohydrate degradation.</text>
</comment>
<dbReference type="InterPro" id="IPR000056">
    <property type="entry name" value="Ribul_P_3_epim-like"/>
</dbReference>
<evidence type="ECO:0000256" key="11">
    <source>
        <dbReference type="PIRNR" id="PIRNR001461"/>
    </source>
</evidence>
<dbReference type="GO" id="GO:0046872">
    <property type="term" value="F:metal ion binding"/>
    <property type="evidence" value="ECO:0007669"/>
    <property type="project" value="UniProtKB-UniRule"/>
</dbReference>
<feature type="binding site" evidence="10 13">
    <location>
        <position position="36"/>
    </location>
    <ligand>
        <name>a divalent metal cation</name>
        <dbReference type="ChEBI" id="CHEBI:60240"/>
    </ligand>
</feature>
<evidence type="ECO:0000256" key="14">
    <source>
        <dbReference type="PIRSR" id="PIRSR001461-3"/>
    </source>
</evidence>
<dbReference type="NCBIfam" id="NF004076">
    <property type="entry name" value="PRK05581.1-4"/>
    <property type="match status" value="1"/>
</dbReference>
<dbReference type="PROSITE" id="PS01086">
    <property type="entry name" value="RIBUL_P_3_EPIMER_2"/>
    <property type="match status" value="1"/>
</dbReference>
<feature type="binding site" evidence="10 13">
    <location>
        <position position="69"/>
    </location>
    <ligand>
        <name>a divalent metal cation</name>
        <dbReference type="ChEBI" id="CHEBI:60240"/>
    </ligand>
</feature>
<dbReference type="EC" id="5.1.3.1" evidence="7 10"/>
<evidence type="ECO:0000256" key="12">
    <source>
        <dbReference type="PIRSR" id="PIRSR001461-1"/>
    </source>
</evidence>
<evidence type="ECO:0000256" key="4">
    <source>
        <dbReference type="ARBA" id="ARBA00001947"/>
    </source>
</evidence>
<feature type="binding site" evidence="10 13">
    <location>
        <position position="176"/>
    </location>
    <ligand>
        <name>a divalent metal cation</name>
        <dbReference type="ChEBI" id="CHEBI:60240"/>
    </ligand>
</feature>
<feature type="binding site" evidence="10">
    <location>
        <begin position="176"/>
        <end position="178"/>
    </location>
    <ligand>
        <name>substrate</name>
    </ligand>
</feature>
<dbReference type="PANTHER" id="PTHR11749">
    <property type="entry name" value="RIBULOSE-5-PHOSPHATE-3-EPIMERASE"/>
    <property type="match status" value="1"/>
</dbReference>
<dbReference type="GO" id="GO:0006098">
    <property type="term" value="P:pentose-phosphate shunt"/>
    <property type="evidence" value="ECO:0007669"/>
    <property type="project" value="UniProtKB-UniRule"/>
</dbReference>
<feature type="binding site" evidence="10 14">
    <location>
        <begin position="198"/>
        <end position="199"/>
    </location>
    <ligand>
        <name>substrate</name>
    </ligand>
</feature>
<evidence type="ECO:0000256" key="3">
    <source>
        <dbReference type="ARBA" id="ARBA00001941"/>
    </source>
</evidence>
<feature type="binding site" evidence="10 14">
    <location>
        <position position="11"/>
    </location>
    <ligand>
        <name>substrate</name>
    </ligand>
</feature>
<dbReference type="FunFam" id="3.20.20.70:FF:000004">
    <property type="entry name" value="Ribulose-phosphate 3-epimerase"/>
    <property type="match status" value="1"/>
</dbReference>
<evidence type="ECO:0000256" key="9">
    <source>
        <dbReference type="ARBA" id="ARBA00023235"/>
    </source>
</evidence>
<comment type="cofactor">
    <cofactor evidence="3">
        <name>Co(2+)</name>
        <dbReference type="ChEBI" id="CHEBI:48828"/>
    </cofactor>
</comment>
<reference evidence="15 16" key="1">
    <citation type="submission" date="2019-11" db="EMBL/GenBank/DDBJ databases">
        <title>Whole-genome sequence of Rhodoplanes serenus DSM 18633, type strain.</title>
        <authorList>
            <person name="Kyndt J.A."/>
            <person name="Meyer T.E."/>
        </authorList>
    </citation>
    <scope>NUCLEOTIDE SEQUENCE [LARGE SCALE GENOMIC DNA]</scope>
    <source>
        <strain evidence="15 16">DSM 18633</strain>
    </source>
</reference>
<evidence type="ECO:0000256" key="8">
    <source>
        <dbReference type="ARBA" id="ARBA00022723"/>
    </source>
</evidence>
<protein>
    <recommendedName>
        <fullName evidence="7 10">Ribulose-phosphate 3-epimerase</fullName>
        <ecNumber evidence="7 10">5.1.3.1</ecNumber>
    </recommendedName>
</protein>
<evidence type="ECO:0000313" key="15">
    <source>
        <dbReference type="EMBL" id="MTW15467.1"/>
    </source>
</evidence>
<keyword evidence="13" id="KW-0862">Zinc</keyword>
<keyword evidence="10 11" id="KW-0119">Carbohydrate metabolism</keyword>
<dbReference type="InterPro" id="IPR011060">
    <property type="entry name" value="RibuloseP-bd_barrel"/>
</dbReference>
<feature type="binding site" evidence="10 13">
    <location>
        <position position="38"/>
    </location>
    <ligand>
        <name>a divalent metal cation</name>
        <dbReference type="ChEBI" id="CHEBI:60240"/>
    </ligand>
</feature>
<dbReference type="SUPFAM" id="SSF51366">
    <property type="entry name" value="Ribulose-phoshate binding barrel"/>
    <property type="match status" value="1"/>
</dbReference>
<dbReference type="GO" id="GO:0005737">
    <property type="term" value="C:cytoplasm"/>
    <property type="evidence" value="ECO:0007669"/>
    <property type="project" value="UniProtKB-ARBA"/>
</dbReference>
<name>A0A9X5AQN5_9BRAD</name>
<dbReference type="CDD" id="cd00429">
    <property type="entry name" value="RPE"/>
    <property type="match status" value="1"/>
</dbReference>
<feature type="binding site" evidence="10 14">
    <location>
        <position position="69"/>
    </location>
    <ligand>
        <name>substrate</name>
    </ligand>
</feature>
<dbReference type="PIRSF" id="PIRSF001461">
    <property type="entry name" value="RPE"/>
    <property type="match status" value="1"/>
</dbReference>